<protein>
    <recommendedName>
        <fullName evidence="1">DUF6443 domain-containing protein</fullName>
    </recommendedName>
</protein>
<organism evidence="2 3">
    <name type="scientific">Niastella yeongjuensis</name>
    <dbReference type="NCBI Taxonomy" id="354355"/>
    <lineage>
        <taxon>Bacteria</taxon>
        <taxon>Pseudomonadati</taxon>
        <taxon>Bacteroidota</taxon>
        <taxon>Chitinophagia</taxon>
        <taxon>Chitinophagales</taxon>
        <taxon>Chitinophagaceae</taxon>
        <taxon>Niastella</taxon>
    </lineage>
</organism>
<dbReference type="InterPro" id="IPR045619">
    <property type="entry name" value="DUF6443"/>
</dbReference>
<keyword evidence="3" id="KW-1185">Reference proteome</keyword>
<evidence type="ECO:0000313" key="3">
    <source>
        <dbReference type="Proteomes" id="UP000192610"/>
    </source>
</evidence>
<sequence length="2020" mass="225720">MLFFLIGFVACYSNNLQAQCEPELYIYKVSPAGEICSPGYVKIRAEYSPDGPMDEYWYGQLRWYQTETSSSPSQINYMAYYGDTWAEYTFYAGKNGDGAWYSFYDGRTGCTSPRYKFTVNISTTPSLYIDAWSCGRFDGHVQAGSSASGAYYTLNYLDPNLNEYQFLQGNYTGNFYIDGFQIADQDNYYVQVTSFSSCSVPYYQQVSFQIMDPTAPPVTGNLTWCEGTPPPMLSINANLDTYQWFDGANNLLLEDQQYTPPPLPAGTYNYMARGYNSSYGCYTDPTYITTTVNPKPVDGTITASATTVYVCEPVTISSQGGVGTPHYWGSSNGGTSWDLFADSHVNQQSFTQTFTTPGTYRFHTRNSTVCGFCWDQPGGCNTFPYVDVTVVDVTPAVIGAITPTSQTILYNGTAAAITVNGVSGGTGSYTYQWQSSGNSAFDNPENIAGANFISYTPTDVTRSKYYRLMVNTGCSNGFNIISYSAVAHVIVYPKLDPNAIVPAEIVIPSGTKPGVITAGTASGGGCNGNYQYQWQQSADGSNFTDIPQAVAITYEPAEQYAPVYYRRKVTCANTGEVAATNACHIGIGTVTTTLDLNYIRTRTFERPGITDLSTANGITSLAEAKQGTVYYDGVGRSMQTVVKQGSYNVNNNAYIDVVSPMVYDAFGRETIKWLPYVSPTGDGNYKANPLQEEKAFYKVQEPNEHFYYNQGILESSPLNRVLKAMPQGDSWTGSGRGVESNYSINTSIDAVRIWYVTDVPNGLGTYYTPAGEAGKYQPGTLYKNITTDEKGTQVIEFTDKDGLLILKKVQVKAMPDNGEGSGYADWLCTYYIYDDLKNQRCVVQPRGVELLIQNNWDLSALNGDILNEQCFRYEYDHRKRTIMRKAPGADVSYMVYDMRDRVVMAQDANMRKQGKWIVTGYDGQNRVVTTGSWSNSTALASHLSAASTSSSYPTATMLATGYELLTETHYDDYNNLPAGLTSTLDNNWGSEFISVYNTSPDYAQEMVKSPDVKGLVTWKRVKVLGTANQYLPAVNIYDKYGQVIQVKSINQTGEQDIVSSQYDFSGRALRAVVEHQKAFPNGLVTYVFNRNTYDNLGRRTKAENKVGLANWKTIAVSDYDALGRLWHKNLGTKPGTTEALETLTYDYNIRDWLLGVNRDYISGTTTNNYFGFEVGYDRKANKVNQDFKEAQYNGSISGTTWLSKGDGIQRKYDFSYDNARRFLKADFIQHNTDGSWNKNEVNFDVKIGDGSDPYTAYDANGNIQRMQQWGLKGAVAAPIDDLTYNYIKTGNSTQVSNKLYKVSDLYSDPNSKLGDFKDGTNTGDDFDYDENGNLKLDNNKGIGTITYNYLNLPQLITFPNKGTIEYTYDASGNKLQKIVTEGDVKTTTQYILGFAYETREHITVPAVDDYFGKQLYLPLEEGRIRLVPEDLTYYYDYYIKDHLDNIRMVLTEQQKQDLYPAATLEGNISSATDAVYYENQFYNINTGNIVNKPANATNINKNGGPAATDQPINPNYYSDATANSQKMYMLKANAASGAGATGLGMALKVMSGDRIDIWGKTYYAADNTNNPDYNIPVLDILTGLLGAPLNVAAGKGLTPTGLNGMAGVYNGVDDFLGDQTRGPSGSKPKAYINWILLDENFKYVDGHFQRVDQPNVVEDHNLSNIAVTKNGYLYVYVSNESPVEVYFDNLQVMHTHGALLEETHYYPFGLTMAGISSKAANMPDNKFHFNGKEQQKKEFSDESGLDWYDFGARMYDAQIGRWHAQDPHADRYVPISPFVYAGNNPVLFMDPDGKDIIISYQNAEGKTETFVYVFKKNRKQDDDTPQFLKQTVEALDILYTCGSKEAKQIIDDLVNDHTYTVTITETKKFANNRYKENQEILWNPLQGFQLRIPNPETGNDRQSPMVGLLHELDHANVDRGFLNSIANATTEEERERACQRREFRLKSQDERMEEENKVMERTEWTTYKIFKEGVRTSYTYDVKKVFKAAGVSSTADGQATKEEKQELKEINKAVRKIFKS</sequence>
<dbReference type="Pfam" id="PF20041">
    <property type="entry name" value="DUF6443"/>
    <property type="match status" value="1"/>
</dbReference>
<feature type="domain" description="DUF6443" evidence="1">
    <location>
        <begin position="615"/>
        <end position="743"/>
    </location>
</feature>
<dbReference type="InterPro" id="IPR022385">
    <property type="entry name" value="Rhs_assc_core"/>
</dbReference>
<dbReference type="Gene3D" id="2.180.10.10">
    <property type="entry name" value="RHS repeat-associated core"/>
    <property type="match status" value="2"/>
</dbReference>
<dbReference type="PANTHER" id="PTHR32305">
    <property type="match status" value="1"/>
</dbReference>
<dbReference type="PANTHER" id="PTHR32305:SF15">
    <property type="entry name" value="PROTEIN RHSA-RELATED"/>
    <property type="match status" value="1"/>
</dbReference>
<dbReference type="NCBIfam" id="TIGR03696">
    <property type="entry name" value="Rhs_assc_core"/>
    <property type="match status" value="1"/>
</dbReference>
<reference evidence="3" key="1">
    <citation type="submission" date="2016-04" db="EMBL/GenBank/DDBJ databases">
        <authorList>
            <person name="Chen L."/>
            <person name="Zhuang W."/>
            <person name="Wang G."/>
        </authorList>
    </citation>
    <scope>NUCLEOTIDE SEQUENCE [LARGE SCALE GENOMIC DNA]</scope>
    <source>
        <strain evidence="3">17621</strain>
    </source>
</reference>
<evidence type="ECO:0000313" key="2">
    <source>
        <dbReference type="EMBL" id="OQP40022.1"/>
    </source>
</evidence>
<gene>
    <name evidence="2" type="ORF">A4H97_17550</name>
</gene>
<name>A0A1V9E1P9_9BACT</name>
<proteinExistence type="predicted"/>
<evidence type="ECO:0000259" key="1">
    <source>
        <dbReference type="Pfam" id="PF20041"/>
    </source>
</evidence>
<dbReference type="EMBL" id="LVXG01000078">
    <property type="protein sequence ID" value="OQP40022.1"/>
    <property type="molecule type" value="Genomic_DNA"/>
</dbReference>
<dbReference type="Gene3D" id="2.60.40.2700">
    <property type="match status" value="2"/>
</dbReference>
<dbReference type="STRING" id="354355.SAMN05660816_02255"/>
<comment type="caution">
    <text evidence="2">The sequence shown here is derived from an EMBL/GenBank/DDBJ whole genome shotgun (WGS) entry which is preliminary data.</text>
</comment>
<accession>A0A1V9E1P9</accession>
<dbReference type="InterPro" id="IPR050708">
    <property type="entry name" value="T6SS_VgrG/RHS"/>
</dbReference>
<dbReference type="Proteomes" id="UP000192610">
    <property type="component" value="Unassembled WGS sequence"/>
</dbReference>